<dbReference type="KEGG" id="vg:19488057"/>
<sequence length="61" mass="7151">MAEFYSSKWRINLLIDTQKDLAYSLSDVKDNYPTYLRKEYENLEDAFNKVIAGEGKLLSEL</sequence>
<proteinExistence type="predicted"/>
<dbReference type="GeneID" id="19488057"/>
<keyword evidence="2" id="KW-1185">Reference proteome</keyword>
<gene>
    <name evidence="1" type="primary">CDHM1_gp50</name>
</gene>
<organism evidence="1 2">
    <name type="scientific">Clostridium phage CDMH1</name>
    <dbReference type="NCBI Taxonomy" id="1411095"/>
    <lineage>
        <taxon>Viruses</taxon>
        <taxon>Duplodnaviria</taxon>
        <taxon>Heunggongvirae</taxon>
        <taxon>Uroviricota</taxon>
        <taxon>Caudoviricetes</taxon>
        <taxon>Yongloolinvirus</taxon>
        <taxon>Yongloolinvirus CDMH1</taxon>
    </lineage>
</organism>
<name>X5JAW7_9CAUD</name>
<accession>X5JAW7</accession>
<reference evidence="1 2" key="2">
    <citation type="submission" date="2014-03" db="EMBL/GenBank/DDBJ databases">
        <title>What does the talking?: Quorum sensing signalling genes discovered in a bacteriophage genome.</title>
        <authorList>
            <person name="Hargreaves K.R."/>
            <person name="Kropinski A.M."/>
            <person name="Clokie M.R.J."/>
        </authorList>
    </citation>
    <scope>NUCLEOTIDE SEQUENCE [LARGE SCALE GENOMIC DNA]</scope>
</reference>
<dbReference type="Proteomes" id="UP000019740">
    <property type="component" value="Segment"/>
</dbReference>
<reference evidence="1 2" key="1">
    <citation type="submission" date="2013-10" db="EMBL/GenBank/DDBJ databases">
        <authorList>
            <person name="Hargreaves K."/>
        </authorList>
    </citation>
    <scope>NUCLEOTIDE SEQUENCE [LARGE SCALE GENOMIC DNA]</scope>
</reference>
<evidence type="ECO:0000313" key="2">
    <source>
        <dbReference type="Proteomes" id="UP000019740"/>
    </source>
</evidence>
<dbReference type="EMBL" id="HG531805">
    <property type="protein sequence ID" value="CDI66670.1"/>
    <property type="molecule type" value="Genomic_DNA"/>
</dbReference>
<protein>
    <submittedName>
        <fullName evidence="1">Uncharacterized protein</fullName>
    </submittedName>
</protein>
<dbReference type="RefSeq" id="YP_009032192.1">
    <property type="nucleotide sequence ID" value="NC_024144.1"/>
</dbReference>
<evidence type="ECO:0000313" key="1">
    <source>
        <dbReference type="EMBL" id="CDI66670.1"/>
    </source>
</evidence>